<sequence length="107" mass="12135">MAYPNGDTTCVLEGPRKAAVTSFRLLAYHDCRRSYLFHIGIAPDCCTPRDSRQTITAERLDMRSALSGSLNGAAVEELLPIGCKVRDFCERNWIQWNATNIQMFMYL</sequence>
<comment type="caution">
    <text evidence="1">The sequence shown here is derived from an EMBL/GenBank/DDBJ whole genome shotgun (WGS) entry which is preliminary data.</text>
</comment>
<reference evidence="1 2" key="1">
    <citation type="submission" date="2021-06" db="EMBL/GenBank/DDBJ databases">
        <title>Caerostris darwini draft genome.</title>
        <authorList>
            <person name="Kono N."/>
            <person name="Arakawa K."/>
        </authorList>
    </citation>
    <scope>NUCLEOTIDE SEQUENCE [LARGE SCALE GENOMIC DNA]</scope>
</reference>
<name>A0AAV4UHL5_9ARAC</name>
<dbReference type="AlphaFoldDB" id="A0AAV4UHL5"/>
<proteinExistence type="predicted"/>
<keyword evidence="2" id="KW-1185">Reference proteome</keyword>
<gene>
    <name evidence="1" type="ORF">CDAR_534741</name>
</gene>
<dbReference type="Proteomes" id="UP001054837">
    <property type="component" value="Unassembled WGS sequence"/>
</dbReference>
<evidence type="ECO:0000313" key="2">
    <source>
        <dbReference type="Proteomes" id="UP001054837"/>
    </source>
</evidence>
<accession>A0AAV4UHL5</accession>
<organism evidence="1 2">
    <name type="scientific">Caerostris darwini</name>
    <dbReference type="NCBI Taxonomy" id="1538125"/>
    <lineage>
        <taxon>Eukaryota</taxon>
        <taxon>Metazoa</taxon>
        <taxon>Ecdysozoa</taxon>
        <taxon>Arthropoda</taxon>
        <taxon>Chelicerata</taxon>
        <taxon>Arachnida</taxon>
        <taxon>Araneae</taxon>
        <taxon>Araneomorphae</taxon>
        <taxon>Entelegynae</taxon>
        <taxon>Araneoidea</taxon>
        <taxon>Araneidae</taxon>
        <taxon>Caerostris</taxon>
    </lineage>
</organism>
<evidence type="ECO:0000313" key="1">
    <source>
        <dbReference type="EMBL" id="GIY57256.1"/>
    </source>
</evidence>
<dbReference type="EMBL" id="BPLQ01011307">
    <property type="protein sequence ID" value="GIY57256.1"/>
    <property type="molecule type" value="Genomic_DNA"/>
</dbReference>
<protein>
    <submittedName>
        <fullName evidence="1">Uncharacterized protein</fullName>
    </submittedName>
</protein>